<evidence type="ECO:0000313" key="3">
    <source>
        <dbReference type="Proteomes" id="UP001200145"/>
    </source>
</evidence>
<feature type="domain" description="DUF4412" evidence="1">
    <location>
        <begin position="86"/>
        <end position="224"/>
    </location>
</feature>
<dbReference type="Pfam" id="PF14371">
    <property type="entry name" value="DUF4412"/>
    <property type="match status" value="1"/>
</dbReference>
<dbReference type="InterPro" id="IPR025524">
    <property type="entry name" value="DUF4412"/>
</dbReference>
<accession>A0ABS9BNK8</accession>
<organism evidence="2 3">
    <name type="scientific">Flavihumibacter fluminis</name>
    <dbReference type="NCBI Taxonomy" id="2909236"/>
    <lineage>
        <taxon>Bacteria</taxon>
        <taxon>Pseudomonadati</taxon>
        <taxon>Bacteroidota</taxon>
        <taxon>Chitinophagia</taxon>
        <taxon>Chitinophagales</taxon>
        <taxon>Chitinophagaceae</taxon>
        <taxon>Flavihumibacter</taxon>
    </lineage>
</organism>
<sequence>MHSVQLPSVSNFYRSVLYIGSVLFGLLGMNSAFAQSLPDNYEFALGVTYEMSSGKNGNLKKGEQMGMWFSNQPYTGMEVPKQKGFFMVMDLKDQKMVTLMTDQKMAMVMDLKKMQEKMKGQVKEENPSDVKITKTGKSETILGYKCDQYLIETSDGQSLVWITTELGSGMGNLAKSLSSMLGSGPKPVGLPSMKGIENGVLMRLESTDKKSGNSTRIEAVNVNKDGKKFPTAGYNVMAMPGM</sequence>
<proteinExistence type="predicted"/>
<evidence type="ECO:0000313" key="2">
    <source>
        <dbReference type="EMBL" id="MCF1716745.1"/>
    </source>
</evidence>
<gene>
    <name evidence="2" type="ORF">L0U88_19035</name>
</gene>
<dbReference type="RefSeq" id="WP_234868167.1">
    <property type="nucleotide sequence ID" value="NZ_JAKEVY010000006.1"/>
</dbReference>
<keyword evidence="3" id="KW-1185">Reference proteome</keyword>
<reference evidence="2 3" key="1">
    <citation type="submission" date="2022-01" db="EMBL/GenBank/DDBJ databases">
        <title>Flavihumibacter sp. nov., isolated from sediment of a river.</title>
        <authorList>
            <person name="Liu H."/>
        </authorList>
    </citation>
    <scope>NUCLEOTIDE SEQUENCE [LARGE SCALE GENOMIC DNA]</scope>
    <source>
        <strain evidence="2 3">RY-1</strain>
    </source>
</reference>
<protein>
    <submittedName>
        <fullName evidence="2">DUF4412 domain-containing protein</fullName>
    </submittedName>
</protein>
<evidence type="ECO:0000259" key="1">
    <source>
        <dbReference type="Pfam" id="PF14371"/>
    </source>
</evidence>
<comment type="caution">
    <text evidence="2">The sequence shown here is derived from an EMBL/GenBank/DDBJ whole genome shotgun (WGS) entry which is preliminary data.</text>
</comment>
<dbReference type="Proteomes" id="UP001200145">
    <property type="component" value="Unassembled WGS sequence"/>
</dbReference>
<name>A0ABS9BNK8_9BACT</name>
<dbReference type="EMBL" id="JAKEVY010000006">
    <property type="protein sequence ID" value="MCF1716745.1"/>
    <property type="molecule type" value="Genomic_DNA"/>
</dbReference>